<accession>A0A6J5NKQ0</accession>
<gene>
    <name evidence="1" type="ORF">UFOVP699_199</name>
</gene>
<dbReference type="EMBL" id="LR796670">
    <property type="protein sequence ID" value="CAB4159463.1"/>
    <property type="molecule type" value="Genomic_DNA"/>
</dbReference>
<organism evidence="1">
    <name type="scientific">uncultured Caudovirales phage</name>
    <dbReference type="NCBI Taxonomy" id="2100421"/>
    <lineage>
        <taxon>Viruses</taxon>
        <taxon>Duplodnaviria</taxon>
        <taxon>Heunggongvirae</taxon>
        <taxon>Uroviricota</taxon>
        <taxon>Caudoviricetes</taxon>
        <taxon>Peduoviridae</taxon>
        <taxon>Maltschvirus</taxon>
        <taxon>Maltschvirus maltsch</taxon>
    </lineage>
</organism>
<name>A0A6J5NKQ0_9CAUD</name>
<evidence type="ECO:0000313" key="1">
    <source>
        <dbReference type="EMBL" id="CAB4159463.1"/>
    </source>
</evidence>
<protein>
    <submittedName>
        <fullName evidence="1">Uncharacterized protein</fullName>
    </submittedName>
</protein>
<sequence length="134" mass="15743">MYNTEHDPRFEVHTVSGEDLLDLGLTEDHKDESISPFLDYAIVVRKTTENSIIVPVKDYSDHVTQRFWVEVVCSNGLLEFTQKGLAKGDYSSIYEILEKCDRVLDLFARKEWWDIAISFRDEVKETKEFYKIKD</sequence>
<reference evidence="1" key="1">
    <citation type="submission" date="2020-04" db="EMBL/GenBank/DDBJ databases">
        <authorList>
            <person name="Chiriac C."/>
            <person name="Salcher M."/>
            <person name="Ghai R."/>
            <person name="Kavagutti S V."/>
        </authorList>
    </citation>
    <scope>NUCLEOTIDE SEQUENCE</scope>
</reference>
<proteinExistence type="predicted"/>